<gene>
    <name evidence="1" type="ORF">PIB30_014692</name>
</gene>
<name>A0ABU6U8C6_9FABA</name>
<dbReference type="EMBL" id="JASCZI010120868">
    <property type="protein sequence ID" value="MED6156473.1"/>
    <property type="molecule type" value="Genomic_DNA"/>
</dbReference>
<dbReference type="Proteomes" id="UP001341840">
    <property type="component" value="Unassembled WGS sequence"/>
</dbReference>
<evidence type="ECO:0000313" key="2">
    <source>
        <dbReference type="Proteomes" id="UP001341840"/>
    </source>
</evidence>
<reference evidence="1 2" key="1">
    <citation type="journal article" date="2023" name="Plants (Basel)">
        <title>Bridging the Gap: Combining Genomics and Transcriptomics Approaches to Understand Stylosanthes scabra, an Orphan Legume from the Brazilian Caatinga.</title>
        <authorList>
            <person name="Ferreira-Neto J.R.C."/>
            <person name="da Silva M.D."/>
            <person name="Binneck E."/>
            <person name="de Melo N.F."/>
            <person name="da Silva R.H."/>
            <person name="de Melo A.L.T.M."/>
            <person name="Pandolfi V."/>
            <person name="Bustamante F.O."/>
            <person name="Brasileiro-Vidal A.C."/>
            <person name="Benko-Iseppon A.M."/>
        </authorList>
    </citation>
    <scope>NUCLEOTIDE SEQUENCE [LARGE SCALE GENOMIC DNA]</scope>
    <source>
        <tissue evidence="1">Leaves</tissue>
    </source>
</reference>
<protein>
    <submittedName>
        <fullName evidence="1">Uncharacterized protein</fullName>
    </submittedName>
</protein>
<accession>A0ABU6U8C6</accession>
<proteinExistence type="predicted"/>
<evidence type="ECO:0000313" key="1">
    <source>
        <dbReference type="EMBL" id="MED6156473.1"/>
    </source>
</evidence>
<comment type="caution">
    <text evidence="1">The sequence shown here is derived from an EMBL/GenBank/DDBJ whole genome shotgun (WGS) entry which is preliminary data.</text>
</comment>
<keyword evidence="2" id="KW-1185">Reference proteome</keyword>
<organism evidence="1 2">
    <name type="scientific">Stylosanthes scabra</name>
    <dbReference type="NCBI Taxonomy" id="79078"/>
    <lineage>
        <taxon>Eukaryota</taxon>
        <taxon>Viridiplantae</taxon>
        <taxon>Streptophyta</taxon>
        <taxon>Embryophyta</taxon>
        <taxon>Tracheophyta</taxon>
        <taxon>Spermatophyta</taxon>
        <taxon>Magnoliopsida</taxon>
        <taxon>eudicotyledons</taxon>
        <taxon>Gunneridae</taxon>
        <taxon>Pentapetalae</taxon>
        <taxon>rosids</taxon>
        <taxon>fabids</taxon>
        <taxon>Fabales</taxon>
        <taxon>Fabaceae</taxon>
        <taxon>Papilionoideae</taxon>
        <taxon>50 kb inversion clade</taxon>
        <taxon>dalbergioids sensu lato</taxon>
        <taxon>Dalbergieae</taxon>
        <taxon>Pterocarpus clade</taxon>
        <taxon>Stylosanthes</taxon>
    </lineage>
</organism>
<sequence>MDLPVIVRCCKDGQDRHSRLPSAGHVLDIPQIHPLLSSSVGQIAWPLASRLIEFQQPDRDRQEGRLLRWREELD</sequence>